<feature type="chain" id="PRO_5020659357" evidence="1">
    <location>
        <begin position="22"/>
        <end position="142"/>
    </location>
</feature>
<feature type="signal peptide" evidence="1">
    <location>
        <begin position="1"/>
        <end position="21"/>
    </location>
</feature>
<keyword evidence="3" id="KW-1185">Reference proteome</keyword>
<comment type="caution">
    <text evidence="2">The sequence shown here is derived from an EMBL/GenBank/DDBJ whole genome shotgun (WGS) entry which is preliminary data.</text>
</comment>
<organism evidence="2 3">
    <name type="scientific">Primorskyibacter sedentarius</name>
    <dbReference type="NCBI Taxonomy" id="745311"/>
    <lineage>
        <taxon>Bacteria</taxon>
        <taxon>Pseudomonadati</taxon>
        <taxon>Pseudomonadota</taxon>
        <taxon>Alphaproteobacteria</taxon>
        <taxon>Rhodobacterales</taxon>
        <taxon>Roseobacteraceae</taxon>
        <taxon>Primorskyibacter</taxon>
    </lineage>
</organism>
<dbReference type="EMBL" id="SLZU01000034">
    <property type="protein sequence ID" value="TCS53958.1"/>
    <property type="molecule type" value="Genomic_DNA"/>
</dbReference>
<accession>A0A4R3IVB5</accession>
<gene>
    <name evidence="2" type="ORF">EDD52_1341</name>
</gene>
<name>A0A4R3IVB5_9RHOB</name>
<proteinExistence type="predicted"/>
<evidence type="ECO:0000313" key="3">
    <source>
        <dbReference type="Proteomes" id="UP000295696"/>
    </source>
</evidence>
<sequence>MKRLMLATALTAATISGAAFANEAQEVEIETFAPNVSYELLSEDARLQISNIIAGGDSYSEKQSKVTAVALNEGALIENDTTVYVPADAGETTFASDLKDYEPSVDASELDKQTKLRLSAVMYGSGTHSEKASQVKAILLNS</sequence>
<keyword evidence="1" id="KW-0732">Signal</keyword>
<protein>
    <submittedName>
        <fullName evidence="2">Uncharacterized protein</fullName>
    </submittedName>
</protein>
<dbReference type="AlphaFoldDB" id="A0A4R3IVB5"/>
<dbReference type="Proteomes" id="UP000295696">
    <property type="component" value="Unassembled WGS sequence"/>
</dbReference>
<dbReference type="OrthoDB" id="7856954at2"/>
<reference evidence="2 3" key="1">
    <citation type="submission" date="2019-03" db="EMBL/GenBank/DDBJ databases">
        <title>Genomic Encyclopedia of Type Strains, Phase IV (KMG-IV): sequencing the most valuable type-strain genomes for metagenomic binning, comparative biology and taxonomic classification.</title>
        <authorList>
            <person name="Goeker M."/>
        </authorList>
    </citation>
    <scope>NUCLEOTIDE SEQUENCE [LARGE SCALE GENOMIC DNA]</scope>
    <source>
        <strain evidence="2 3">DSM 104836</strain>
    </source>
</reference>
<evidence type="ECO:0000256" key="1">
    <source>
        <dbReference type="SAM" id="SignalP"/>
    </source>
</evidence>
<evidence type="ECO:0000313" key="2">
    <source>
        <dbReference type="EMBL" id="TCS53958.1"/>
    </source>
</evidence>
<dbReference type="RefSeq" id="WP_132248759.1">
    <property type="nucleotide sequence ID" value="NZ_SLZU01000034.1"/>
</dbReference>